<dbReference type="AlphaFoldDB" id="A0A9D1M694"/>
<dbReference type="Proteomes" id="UP000824112">
    <property type="component" value="Unassembled WGS sequence"/>
</dbReference>
<comment type="caution">
    <text evidence="1">The sequence shown here is derived from an EMBL/GenBank/DDBJ whole genome shotgun (WGS) entry which is preliminary data.</text>
</comment>
<protein>
    <submittedName>
        <fullName evidence="1">Uncharacterized protein</fullName>
    </submittedName>
</protein>
<gene>
    <name evidence="1" type="ORF">IAB03_00680</name>
</gene>
<reference evidence="1" key="1">
    <citation type="submission" date="2020-10" db="EMBL/GenBank/DDBJ databases">
        <authorList>
            <person name="Gilroy R."/>
        </authorList>
    </citation>
    <scope>NUCLEOTIDE SEQUENCE</scope>
    <source>
        <strain evidence="1">CHK158-818</strain>
    </source>
</reference>
<evidence type="ECO:0000313" key="2">
    <source>
        <dbReference type="Proteomes" id="UP000824112"/>
    </source>
</evidence>
<name>A0A9D1M694_9BACT</name>
<organism evidence="1 2">
    <name type="scientific">Candidatus Gallibacteroides avistercoris</name>
    <dbReference type="NCBI Taxonomy" id="2840833"/>
    <lineage>
        <taxon>Bacteria</taxon>
        <taxon>Pseudomonadati</taxon>
        <taxon>Bacteroidota</taxon>
        <taxon>Bacteroidia</taxon>
        <taxon>Bacteroidales</taxon>
        <taxon>Bacteroidaceae</taxon>
        <taxon>Bacteroidaceae incertae sedis</taxon>
        <taxon>Candidatus Gallibacteroides</taxon>
    </lineage>
</organism>
<sequence>MVVIGAKQLALLCACHFVAHFDYADLRSSVYRSDYEVQLEGCNFELWCEVQFNEGRSNVVDFHYGIQSVPENDKQIEVLGERFAAKGSALFLINTYLAEYKMVKTVPGE</sequence>
<proteinExistence type="predicted"/>
<reference evidence="1" key="2">
    <citation type="journal article" date="2021" name="PeerJ">
        <title>Extensive microbial diversity within the chicken gut microbiome revealed by metagenomics and culture.</title>
        <authorList>
            <person name="Gilroy R."/>
            <person name="Ravi A."/>
            <person name="Getino M."/>
            <person name="Pursley I."/>
            <person name="Horton D.L."/>
            <person name="Alikhan N.F."/>
            <person name="Baker D."/>
            <person name="Gharbi K."/>
            <person name="Hall N."/>
            <person name="Watson M."/>
            <person name="Adriaenssens E.M."/>
            <person name="Foster-Nyarko E."/>
            <person name="Jarju S."/>
            <person name="Secka A."/>
            <person name="Antonio M."/>
            <person name="Oren A."/>
            <person name="Chaudhuri R.R."/>
            <person name="La Ragione R."/>
            <person name="Hildebrand F."/>
            <person name="Pallen M.J."/>
        </authorList>
    </citation>
    <scope>NUCLEOTIDE SEQUENCE</scope>
    <source>
        <strain evidence="1">CHK158-818</strain>
    </source>
</reference>
<evidence type="ECO:0000313" key="1">
    <source>
        <dbReference type="EMBL" id="HIU54303.1"/>
    </source>
</evidence>
<dbReference type="EMBL" id="DVNA01000014">
    <property type="protein sequence ID" value="HIU54303.1"/>
    <property type="molecule type" value="Genomic_DNA"/>
</dbReference>
<accession>A0A9D1M694</accession>